<evidence type="ECO:0000256" key="2">
    <source>
        <dbReference type="PROSITE-ProRule" id="PRU00023"/>
    </source>
</evidence>
<sequence length="1295" mass="144093">MPVTFDPECGPKCRSKNHAYELVAAITKGTLAEVQAFFRLCHAAGHQSDMYGRSALHMAASCGKVDMVEWLMEERGGDLTQKDGESGWTALHRAMFYGQLAVARVLVQYNSDLHTRDHLGLSPLDLAMKDRPPHVAYSRAGPSEVYTWGDNINLTLGHGKEQRRGHPEVVDEFRRNGVSVKEVVLCKYHTVFLTADGQVYTCGHGQGGRLGHGDEQTYTVPRLVESLGGEVCVQLAASRDHTVFLMQDGLVYSCGLNDSHQLGQASTAPKSLLPKQVNSKNLKGKTIKGVCVGRFHTVLYTGDAVYTCGLNAGQLGHPRGAEKQSQLRQVSNLNHPDICIVNVSCSDAATVCLTTRGDIYVLHEYQCRKIASKWQDICEIYVSGGNLDHMSDLDILRERGGAELRIVLLNSTGKVFVWHATSPSLKRCRWAIRRQLTVTDVALSIGSIAIVTEEGEAFVGNFVPKKSSKENTQTLKEHESDDFELRLIDLLLKDEAEDVMLRRLPEIHRSTRIFMDPKGRNFCALQSLPNSCVTDVPSLGQSEMSLHFHQLLEEANEFDMIHDIVLKVKGRSWVAHKFILLSRSDLFYKLIAEVKRRSTDREETTLEVPDVNPDIFHQMLTYIYTDTCDLLRVGSAFDFKSVLSEKDCNENDFDDTWIGAQRGKSAFEVTQKKKGKDKKNQKAVGERDPIKLLQDMGKKFGVKGLAKRLDGLQFVNGRIQGKSKQQTRAPLRWDRSKLSDLCDITIQAQDGTEICCHRCVLVARLEYFHSMLSSGWVETSSTQALTLPVPGDCLQSLVDFLYTDQAPSVTGSENVEFICNVLVMADQLLVSRLVEICEVTLSGLVSMKNVGELLELSTLYNASQLRALCQQYILINVPAIIEGRYLDMVSEEVMDELTQYYHSKVPCMSRRVITPFSDGPSKSFLEELTGEATQINDGSTGEFPGRKSKSRRRRSKKSVSEEDGKKDEVGGRERRMDRQISVSSEKSVLSEEEESQTETAKETKELRVAVRSSDPVSIPVSKETPAADSTRGSWTGAPISPIISPGSFPGKSFPSSPPGLSLREIMEEEKSSQHKQVPLRDKKFSWKDVKRQQNQDRKSQSGIKGQILGTVSQGNQPAPEHTSPQASKAKPAWGGVNQTVTPFRDLISQDRNQNSDTKPLPATPTPQKSTKHLFSWGLPQTSGPQRASRQRSVEESPVTSPQTPDNPWTSRLPSPGALGVSFSDIVQDEIQKHESLAQVTSKPLALVQIEELAMQELLRHYKAQGHAEEFITVERVPRKMATPLWTSKSKSVTLQ</sequence>
<feature type="region of interest" description="Disordered" evidence="4">
    <location>
        <begin position="931"/>
        <end position="1215"/>
    </location>
</feature>
<dbReference type="Pfam" id="PF00651">
    <property type="entry name" value="BTB"/>
    <property type="match status" value="2"/>
</dbReference>
<dbReference type="CDD" id="cd18302">
    <property type="entry name" value="BTB2_POZ_IBtk"/>
    <property type="match status" value="1"/>
</dbReference>
<protein>
    <submittedName>
        <fullName evidence="7">Inhibitor of Bruton tyrosine kinase-like</fullName>
    </submittedName>
</protein>
<dbReference type="InterPro" id="IPR011333">
    <property type="entry name" value="SKP1/BTB/POZ_sf"/>
</dbReference>
<feature type="compositionally biased region" description="Basic residues" evidence="4">
    <location>
        <begin position="946"/>
        <end position="957"/>
    </location>
</feature>
<feature type="repeat" description="ANK" evidence="2">
    <location>
        <begin position="51"/>
        <end position="84"/>
    </location>
</feature>
<dbReference type="SUPFAM" id="SSF48403">
    <property type="entry name" value="Ankyrin repeat"/>
    <property type="match status" value="1"/>
</dbReference>
<dbReference type="PROSITE" id="PS50297">
    <property type="entry name" value="ANK_REP_REGION"/>
    <property type="match status" value="2"/>
</dbReference>
<dbReference type="SMART" id="SM00248">
    <property type="entry name" value="ANK"/>
    <property type="match status" value="3"/>
</dbReference>
<keyword evidence="2" id="KW-0040">ANK repeat</keyword>
<feature type="compositionally biased region" description="Polar residues" evidence="4">
    <location>
        <begin position="1197"/>
        <end position="1212"/>
    </location>
</feature>
<dbReference type="CDD" id="cd18500">
    <property type="entry name" value="BACK_IBtk"/>
    <property type="match status" value="1"/>
</dbReference>
<dbReference type="Pfam" id="PF00415">
    <property type="entry name" value="RCC1"/>
    <property type="match status" value="3"/>
</dbReference>
<dbReference type="PROSITE" id="PS50012">
    <property type="entry name" value="RCC1_3"/>
    <property type="match status" value="3"/>
</dbReference>
<feature type="domain" description="BTB" evidence="5">
    <location>
        <begin position="562"/>
        <end position="632"/>
    </location>
</feature>
<dbReference type="PRINTS" id="PR00633">
    <property type="entry name" value="RCCNDNSATION"/>
</dbReference>
<evidence type="ECO:0000259" key="5">
    <source>
        <dbReference type="PROSITE" id="PS50097"/>
    </source>
</evidence>
<dbReference type="PANTHER" id="PTHR22872:SF2">
    <property type="entry name" value="INHIBITOR OF BRUTON TYROSINE KINASE"/>
    <property type="match status" value="1"/>
</dbReference>
<dbReference type="Proteomes" id="UP000694844">
    <property type="component" value="Chromosome 6"/>
</dbReference>
<feature type="domain" description="BTB" evidence="5">
    <location>
        <begin position="742"/>
        <end position="805"/>
    </location>
</feature>
<feature type="repeat" description="RCC1" evidence="3">
    <location>
        <begin position="197"/>
        <end position="248"/>
    </location>
</feature>
<dbReference type="Gene3D" id="1.25.40.20">
    <property type="entry name" value="Ankyrin repeat-containing domain"/>
    <property type="match status" value="1"/>
</dbReference>
<gene>
    <name evidence="7" type="primary">LOC111100401</name>
</gene>
<dbReference type="PANTHER" id="PTHR22872">
    <property type="entry name" value="BTK-BINDING PROTEIN-RELATED"/>
    <property type="match status" value="1"/>
</dbReference>
<accession>A0A8B8A904</accession>
<feature type="repeat" description="RCC1" evidence="3">
    <location>
        <begin position="143"/>
        <end position="196"/>
    </location>
</feature>
<dbReference type="GeneID" id="111100401"/>
<dbReference type="SUPFAM" id="SSF54695">
    <property type="entry name" value="POZ domain"/>
    <property type="match status" value="2"/>
</dbReference>
<dbReference type="PROSITE" id="PS50097">
    <property type="entry name" value="BTB"/>
    <property type="match status" value="2"/>
</dbReference>
<dbReference type="InterPro" id="IPR036770">
    <property type="entry name" value="Ankyrin_rpt-contain_sf"/>
</dbReference>
<proteinExistence type="predicted"/>
<feature type="compositionally biased region" description="Basic and acidic residues" evidence="4">
    <location>
        <begin position="999"/>
        <end position="1008"/>
    </location>
</feature>
<feature type="compositionally biased region" description="Polar residues" evidence="4">
    <location>
        <begin position="1109"/>
        <end position="1126"/>
    </location>
</feature>
<organism evidence="6 7">
    <name type="scientific">Crassostrea virginica</name>
    <name type="common">Eastern oyster</name>
    <dbReference type="NCBI Taxonomy" id="6565"/>
    <lineage>
        <taxon>Eukaryota</taxon>
        <taxon>Metazoa</taxon>
        <taxon>Spiralia</taxon>
        <taxon>Lophotrochozoa</taxon>
        <taxon>Mollusca</taxon>
        <taxon>Bivalvia</taxon>
        <taxon>Autobranchia</taxon>
        <taxon>Pteriomorphia</taxon>
        <taxon>Ostreida</taxon>
        <taxon>Ostreoidea</taxon>
        <taxon>Ostreidae</taxon>
        <taxon>Crassostrea</taxon>
    </lineage>
</organism>
<dbReference type="InterPro" id="IPR009091">
    <property type="entry name" value="RCC1/BLIP-II"/>
</dbReference>
<feature type="compositionally biased region" description="Low complexity" evidence="4">
    <location>
        <begin position="1036"/>
        <end position="1062"/>
    </location>
</feature>
<dbReference type="Pfam" id="PF12796">
    <property type="entry name" value="Ank_2"/>
    <property type="match status" value="1"/>
</dbReference>
<dbReference type="OrthoDB" id="1893551at2759"/>
<evidence type="ECO:0000313" key="6">
    <source>
        <dbReference type="Proteomes" id="UP000694844"/>
    </source>
</evidence>
<dbReference type="Gene3D" id="2.130.10.30">
    <property type="entry name" value="Regulator of chromosome condensation 1/beta-lactamase-inhibitor protein II"/>
    <property type="match status" value="1"/>
</dbReference>
<dbReference type="SMART" id="SM00225">
    <property type="entry name" value="BTB"/>
    <property type="match status" value="2"/>
</dbReference>
<name>A0A8B8A904_CRAVI</name>
<feature type="compositionally biased region" description="Basic and acidic residues" evidence="4">
    <location>
        <begin position="958"/>
        <end position="978"/>
    </location>
</feature>
<reference evidence="7" key="1">
    <citation type="submission" date="2025-08" db="UniProtKB">
        <authorList>
            <consortium name="RefSeq"/>
        </authorList>
    </citation>
    <scope>IDENTIFICATION</scope>
    <source>
        <tissue evidence="7">Whole sample</tissue>
    </source>
</reference>
<feature type="repeat" description="ANK" evidence="2">
    <location>
        <begin position="86"/>
        <end position="118"/>
    </location>
</feature>
<dbReference type="Gene3D" id="3.30.710.10">
    <property type="entry name" value="Potassium Channel Kv1.1, Chain A"/>
    <property type="match status" value="2"/>
</dbReference>
<evidence type="ECO:0000256" key="4">
    <source>
        <dbReference type="SAM" id="MobiDB-lite"/>
    </source>
</evidence>
<feature type="compositionally biased region" description="Basic and acidic residues" evidence="4">
    <location>
        <begin position="1064"/>
        <end position="1099"/>
    </location>
</feature>
<dbReference type="RefSeq" id="XP_022287931.1">
    <property type="nucleotide sequence ID" value="XM_022432223.1"/>
</dbReference>
<dbReference type="PROSITE" id="PS50088">
    <property type="entry name" value="ANK_REPEAT"/>
    <property type="match status" value="2"/>
</dbReference>
<evidence type="ECO:0000256" key="3">
    <source>
        <dbReference type="PROSITE-ProRule" id="PRU00235"/>
    </source>
</evidence>
<feature type="compositionally biased region" description="Polar residues" evidence="4">
    <location>
        <begin position="1178"/>
        <end position="1187"/>
    </location>
</feature>
<keyword evidence="6" id="KW-1185">Reference proteome</keyword>
<evidence type="ECO:0000313" key="7">
    <source>
        <dbReference type="RefSeq" id="XP_022287931.1"/>
    </source>
</evidence>
<dbReference type="InterPro" id="IPR002110">
    <property type="entry name" value="Ankyrin_rpt"/>
</dbReference>
<dbReference type="InterPro" id="IPR000210">
    <property type="entry name" value="BTB/POZ_dom"/>
</dbReference>
<evidence type="ECO:0000256" key="1">
    <source>
        <dbReference type="ARBA" id="ARBA00022737"/>
    </source>
</evidence>
<dbReference type="SUPFAM" id="SSF50985">
    <property type="entry name" value="RCC1/BLIP-II"/>
    <property type="match status" value="1"/>
</dbReference>
<dbReference type="KEGG" id="cvn:111100401"/>
<feature type="repeat" description="RCC1" evidence="3">
    <location>
        <begin position="249"/>
        <end position="303"/>
    </location>
</feature>
<dbReference type="InterPro" id="IPR051625">
    <property type="entry name" value="Signaling_Regulatory_Domain"/>
</dbReference>
<keyword evidence="1" id="KW-0677">Repeat</keyword>
<dbReference type="InterPro" id="IPR000408">
    <property type="entry name" value="Reg_chr_condens"/>
</dbReference>